<protein>
    <submittedName>
        <fullName evidence="2">Uncharacterized protein</fullName>
    </submittedName>
</protein>
<gene>
    <name evidence="2" type="ORF">LCGC14_2727120</name>
</gene>
<name>A0A0F9BHD4_9ZZZZ</name>
<comment type="caution">
    <text evidence="2">The sequence shown here is derived from an EMBL/GenBank/DDBJ whole genome shotgun (WGS) entry which is preliminary data.</text>
</comment>
<feature type="region of interest" description="Disordered" evidence="1">
    <location>
        <begin position="1"/>
        <end position="21"/>
    </location>
</feature>
<evidence type="ECO:0000256" key="1">
    <source>
        <dbReference type="SAM" id="MobiDB-lite"/>
    </source>
</evidence>
<proteinExistence type="predicted"/>
<feature type="non-terminal residue" evidence="2">
    <location>
        <position position="21"/>
    </location>
</feature>
<accession>A0A0F9BHD4</accession>
<reference evidence="2" key="1">
    <citation type="journal article" date="2015" name="Nature">
        <title>Complex archaea that bridge the gap between prokaryotes and eukaryotes.</title>
        <authorList>
            <person name="Spang A."/>
            <person name="Saw J.H."/>
            <person name="Jorgensen S.L."/>
            <person name="Zaremba-Niedzwiedzka K."/>
            <person name="Martijn J."/>
            <person name="Lind A.E."/>
            <person name="van Eijk R."/>
            <person name="Schleper C."/>
            <person name="Guy L."/>
            <person name="Ettema T.J."/>
        </authorList>
    </citation>
    <scope>NUCLEOTIDE SEQUENCE</scope>
</reference>
<dbReference type="AlphaFoldDB" id="A0A0F9BHD4"/>
<dbReference type="EMBL" id="LAZR01049274">
    <property type="protein sequence ID" value="KKK90034.1"/>
    <property type="molecule type" value="Genomic_DNA"/>
</dbReference>
<organism evidence="2">
    <name type="scientific">marine sediment metagenome</name>
    <dbReference type="NCBI Taxonomy" id="412755"/>
    <lineage>
        <taxon>unclassified sequences</taxon>
        <taxon>metagenomes</taxon>
        <taxon>ecological metagenomes</taxon>
    </lineage>
</organism>
<sequence>MTSEDEKPTSSNSGATDIAPD</sequence>
<evidence type="ECO:0000313" key="2">
    <source>
        <dbReference type="EMBL" id="KKK90034.1"/>
    </source>
</evidence>